<dbReference type="Proteomes" id="UP000648816">
    <property type="component" value="Unassembled WGS sequence"/>
</dbReference>
<sequence length="419" mass="46137">MFQPDRLLALNNSIGLLVVAALNPRQPDFEALIDEFRLCLNQYDAWAEQFWTGTALDIEQVFKVGNDVQLSAPIASRTPVSSSVVMCPADGPLTLVHLFEAARFVPIGDTPVILEPVLSDVGGVLTFGEPLRHTIGSSGILQVTDCQRGQRYRITFFPDVSCAHVRALYASYEGVIGGLETWLRGEWTGFQPQWTEFSSAGFLDRYGQLQQADWRGFEKALTGLWEEIQQLFALLADLQEHSEKLLEYLSAAELEALLAASGEAIADALLMLSDEPLLFIHLAAFTSWLKMLPPQYLAEVVAEVRAELLISFLLVRVAGGAGVPLRLSSKVLAKIKSPRARDWLAASALRLAELTSTPELKQHASTLKPLMLNAREVELKPTPSIALNIRQADAVVLNVPNPAPLAREKSHGMARLERH</sequence>
<comment type="caution">
    <text evidence="1">The sequence shown here is derived from an EMBL/GenBank/DDBJ whole genome shotgun (WGS) entry which is preliminary data.</text>
</comment>
<dbReference type="EMBL" id="JABWQP020000015">
    <property type="protein sequence ID" value="MBV4488479.1"/>
    <property type="molecule type" value="Genomic_DNA"/>
</dbReference>
<keyword evidence="2" id="KW-1185">Reference proteome</keyword>
<evidence type="ECO:0000313" key="2">
    <source>
        <dbReference type="Proteomes" id="UP000648816"/>
    </source>
</evidence>
<dbReference type="AlphaFoldDB" id="A0A9E2WCU7"/>
<protein>
    <submittedName>
        <fullName evidence="1">Type IV secretion protein Rhs</fullName>
    </submittedName>
</protein>
<evidence type="ECO:0000313" key="1">
    <source>
        <dbReference type="EMBL" id="MBV4488479.1"/>
    </source>
</evidence>
<feature type="non-terminal residue" evidence="1">
    <location>
        <position position="419"/>
    </location>
</feature>
<name>A0A9E2WCU7_9PSED</name>
<organism evidence="1 2">
    <name type="scientific">Pseudomonas khorasanensis</name>
    <dbReference type="NCBI Taxonomy" id="2745508"/>
    <lineage>
        <taxon>Bacteria</taxon>
        <taxon>Pseudomonadati</taxon>
        <taxon>Pseudomonadota</taxon>
        <taxon>Gammaproteobacteria</taxon>
        <taxon>Pseudomonadales</taxon>
        <taxon>Pseudomonadaceae</taxon>
        <taxon>Pseudomonas</taxon>
    </lineage>
</organism>
<proteinExistence type="predicted"/>
<gene>
    <name evidence="1" type="ORF">HU727_023100</name>
</gene>
<accession>A0A9E2WCU7</accession>
<reference evidence="1 2" key="1">
    <citation type="journal article" date="2020" name="Microorganisms">
        <title>Reliable Identification of Environmental Pseudomonas Isolates Using the rpoD Gene.</title>
        <authorList>
            <consortium name="The Broad Institute Genome Sequencing Platform"/>
            <person name="Girard L."/>
            <person name="Lood C."/>
            <person name="Rokni-Zadeh H."/>
            <person name="van Noort V."/>
            <person name="Lavigne R."/>
            <person name="De Mot R."/>
        </authorList>
    </citation>
    <scope>NUCLEOTIDE SEQUENCE [LARGE SCALE GENOMIC DNA]</scope>
    <source>
        <strain evidence="1 2">SWRI153</strain>
    </source>
</reference>